<dbReference type="EMBL" id="LT598480">
    <property type="protein sequence ID" value="SCV03174.1"/>
    <property type="molecule type" value="Genomic_DNA"/>
</dbReference>
<keyword evidence="12" id="KW-0411">Iron-sulfur</keyword>
<gene>
    <name evidence="15" type="ORF">LAME_0H08306G</name>
</gene>
<evidence type="ECO:0000256" key="8">
    <source>
        <dbReference type="ARBA" id="ARBA00022801"/>
    </source>
</evidence>
<evidence type="ECO:0000256" key="14">
    <source>
        <dbReference type="ARBA" id="ARBA00030412"/>
    </source>
</evidence>
<organism evidence="15 16">
    <name type="scientific">Lachancea meyersii CBS 8951</name>
    <dbReference type="NCBI Taxonomy" id="1266667"/>
    <lineage>
        <taxon>Eukaryota</taxon>
        <taxon>Fungi</taxon>
        <taxon>Dikarya</taxon>
        <taxon>Ascomycota</taxon>
        <taxon>Saccharomycotina</taxon>
        <taxon>Saccharomycetes</taxon>
        <taxon>Saccharomycetales</taxon>
        <taxon>Saccharomycetaceae</taxon>
        <taxon>Lachancea</taxon>
    </lineage>
</organism>
<keyword evidence="7" id="KW-0540">Nuclease</keyword>
<evidence type="ECO:0000256" key="4">
    <source>
        <dbReference type="ARBA" id="ARBA00011245"/>
    </source>
</evidence>
<comment type="subunit">
    <text evidence="4">Monomer.</text>
</comment>
<keyword evidence="6" id="KW-0004">4Fe-4S</keyword>
<sequence length="548" mass="62942">MRVNFLITFRRGVHLPSSRLAGPAISNKCSALTDEELKIIDDLPLFRQIPIKPSSHVTKARRAYLDRKLPRVRKLFRSEQEPAFLSYHLPGSLPNPYWDAHARAKKDPVTGEIEYSGNARLSVTKLLTKRWCELRDTYDIYSQIPIFEHGQVSVGRREHQRLEDETHATLENAETLRAELGDEIPDDPFHTLAENWYQTTIRLLALFQTGQAREVLCHGYLSSKDCQILQGDVTDEGDVLVSGIIDHLVLKKKISRGLKPTPLMLNLTDGYSSYDMKAVLQGLSASIQEAGKNLEIVVSDVKTRPMKTIPQQQSVVYASKIQVMYYRFFLENLSLDSSRTYQKLLINAQRRGFDLDAPINPAKLLFFIETNPVITQDLRRLRDGTPIGFAPYDTYNEAHDAPKQEYNWEIIKNAQLQQQYAEFFCNWTTPVTLRYFATRLAQMYTTLGPLLSKNLMIEYYSGNTNFHNISFEYDSDELEQHGTQSALFWFGKRNIEPIKPTVRSILTYCKHCDYESVCLWKKQGTEMCKGLGGELKRLHQEANVVKTD</sequence>
<keyword evidence="8" id="KW-0378">Hydrolase</keyword>
<evidence type="ECO:0000313" key="15">
    <source>
        <dbReference type="EMBL" id="SCV03174.1"/>
    </source>
</evidence>
<proteinExistence type="inferred from homology"/>
<evidence type="ECO:0000256" key="13">
    <source>
        <dbReference type="ARBA" id="ARBA00023125"/>
    </source>
</evidence>
<evidence type="ECO:0000256" key="3">
    <source>
        <dbReference type="ARBA" id="ARBA00009797"/>
    </source>
</evidence>
<dbReference type="GO" id="GO:0045145">
    <property type="term" value="F:single-stranded DNA 5'-3' DNA exonuclease activity"/>
    <property type="evidence" value="ECO:0007669"/>
    <property type="project" value="InterPro"/>
</dbReference>
<dbReference type="Pfam" id="PF09810">
    <property type="entry name" value="Exo5"/>
    <property type="match status" value="1"/>
</dbReference>
<dbReference type="AlphaFoldDB" id="A0A1G4KFA3"/>
<dbReference type="PANTHER" id="PTHR14464:SF4">
    <property type="entry name" value="EXONUCLEASE V"/>
    <property type="match status" value="1"/>
</dbReference>
<keyword evidence="11" id="KW-0408">Iron</keyword>
<keyword evidence="9" id="KW-0269">Exonuclease</keyword>
<evidence type="ECO:0000256" key="2">
    <source>
        <dbReference type="ARBA" id="ARBA00001966"/>
    </source>
</evidence>
<keyword evidence="10" id="KW-0460">Magnesium</keyword>
<dbReference type="PANTHER" id="PTHR14464">
    <property type="entry name" value="EXONUCLEASE V"/>
    <property type="match status" value="1"/>
</dbReference>
<accession>A0A1G4KFA3</accession>
<comment type="similarity">
    <text evidence="3">Belongs to the EXO5 family.</text>
</comment>
<protein>
    <recommendedName>
        <fullName evidence="5">Exonuclease V, mitochondrial</fullName>
    </recommendedName>
    <alternativeName>
        <fullName evidence="14">Defects in morphology protein 1</fullName>
    </alternativeName>
</protein>
<evidence type="ECO:0000256" key="12">
    <source>
        <dbReference type="ARBA" id="ARBA00023014"/>
    </source>
</evidence>
<comment type="cofactor">
    <cofactor evidence="2">
        <name>[4Fe-4S] cluster</name>
        <dbReference type="ChEBI" id="CHEBI:49883"/>
    </cofactor>
</comment>
<evidence type="ECO:0000256" key="5">
    <source>
        <dbReference type="ARBA" id="ARBA00013561"/>
    </source>
</evidence>
<dbReference type="InterPro" id="IPR019190">
    <property type="entry name" value="EXOV"/>
</dbReference>
<keyword evidence="6" id="KW-0479">Metal-binding</keyword>
<dbReference type="GO" id="GO:0005634">
    <property type="term" value="C:nucleus"/>
    <property type="evidence" value="ECO:0007669"/>
    <property type="project" value="TreeGrafter"/>
</dbReference>
<evidence type="ECO:0000256" key="9">
    <source>
        <dbReference type="ARBA" id="ARBA00022839"/>
    </source>
</evidence>
<evidence type="ECO:0000256" key="11">
    <source>
        <dbReference type="ARBA" id="ARBA00023004"/>
    </source>
</evidence>
<dbReference type="OrthoDB" id="354769at2759"/>
<keyword evidence="16" id="KW-1185">Reference proteome</keyword>
<comment type="cofactor">
    <cofactor evidence="1">
        <name>Mg(2+)</name>
        <dbReference type="ChEBI" id="CHEBI:18420"/>
    </cofactor>
</comment>
<reference evidence="16" key="1">
    <citation type="submission" date="2016-03" db="EMBL/GenBank/DDBJ databases">
        <authorList>
            <person name="Devillers Hugo."/>
        </authorList>
    </citation>
    <scope>NUCLEOTIDE SEQUENCE [LARGE SCALE GENOMIC DNA]</scope>
</reference>
<evidence type="ECO:0000313" key="16">
    <source>
        <dbReference type="Proteomes" id="UP000191144"/>
    </source>
</evidence>
<name>A0A1G4KFA3_9SACH</name>
<dbReference type="GO" id="GO:0005739">
    <property type="term" value="C:mitochondrion"/>
    <property type="evidence" value="ECO:0007669"/>
    <property type="project" value="TreeGrafter"/>
</dbReference>
<evidence type="ECO:0000256" key="10">
    <source>
        <dbReference type="ARBA" id="ARBA00022842"/>
    </source>
</evidence>
<dbReference type="Proteomes" id="UP000191144">
    <property type="component" value="Chromosome H"/>
</dbReference>
<keyword evidence="13" id="KW-0238">DNA-binding</keyword>
<evidence type="ECO:0000256" key="6">
    <source>
        <dbReference type="ARBA" id="ARBA00022485"/>
    </source>
</evidence>
<dbReference type="GO" id="GO:0036297">
    <property type="term" value="P:interstrand cross-link repair"/>
    <property type="evidence" value="ECO:0007669"/>
    <property type="project" value="TreeGrafter"/>
</dbReference>
<evidence type="ECO:0000256" key="7">
    <source>
        <dbReference type="ARBA" id="ARBA00022722"/>
    </source>
</evidence>
<dbReference type="GO" id="GO:0051539">
    <property type="term" value="F:4 iron, 4 sulfur cluster binding"/>
    <property type="evidence" value="ECO:0007669"/>
    <property type="project" value="UniProtKB-KW"/>
</dbReference>
<dbReference type="GO" id="GO:0003677">
    <property type="term" value="F:DNA binding"/>
    <property type="evidence" value="ECO:0007669"/>
    <property type="project" value="UniProtKB-KW"/>
</dbReference>
<evidence type="ECO:0000256" key="1">
    <source>
        <dbReference type="ARBA" id="ARBA00001946"/>
    </source>
</evidence>